<keyword evidence="9" id="KW-1185">Reference proteome</keyword>
<protein>
    <submittedName>
        <fullName evidence="8">ATP binding cassette subfamily G member 4</fullName>
    </submittedName>
</protein>
<evidence type="ECO:0000313" key="8">
    <source>
        <dbReference type="EMBL" id="GIX70640.1"/>
    </source>
</evidence>
<feature type="transmembrane region" description="Helical" evidence="6">
    <location>
        <begin position="63"/>
        <end position="84"/>
    </location>
</feature>
<name>A0AAV4MFN4_CAEEX</name>
<keyword evidence="4 6" id="KW-0472">Membrane</keyword>
<dbReference type="EMBL" id="BPLR01002157">
    <property type="protein sequence ID" value="GIX70640.1"/>
    <property type="molecule type" value="Genomic_DNA"/>
</dbReference>
<dbReference type="GO" id="GO:0140359">
    <property type="term" value="F:ABC-type transporter activity"/>
    <property type="evidence" value="ECO:0007669"/>
    <property type="project" value="InterPro"/>
</dbReference>
<dbReference type="Pfam" id="PF01061">
    <property type="entry name" value="ABC2_membrane"/>
    <property type="match status" value="1"/>
</dbReference>
<feature type="transmembrane region" description="Helical" evidence="6">
    <location>
        <begin position="34"/>
        <end position="51"/>
    </location>
</feature>
<evidence type="ECO:0000256" key="4">
    <source>
        <dbReference type="ARBA" id="ARBA00023136"/>
    </source>
</evidence>
<evidence type="ECO:0000256" key="1">
    <source>
        <dbReference type="ARBA" id="ARBA00004141"/>
    </source>
</evidence>
<proteinExistence type="predicted"/>
<organism evidence="8 9">
    <name type="scientific">Caerostris extrusa</name>
    <name type="common">Bark spider</name>
    <name type="synonym">Caerostris bankana</name>
    <dbReference type="NCBI Taxonomy" id="172846"/>
    <lineage>
        <taxon>Eukaryota</taxon>
        <taxon>Metazoa</taxon>
        <taxon>Ecdysozoa</taxon>
        <taxon>Arthropoda</taxon>
        <taxon>Chelicerata</taxon>
        <taxon>Arachnida</taxon>
        <taxon>Araneae</taxon>
        <taxon>Araneomorphae</taxon>
        <taxon>Entelegynae</taxon>
        <taxon>Araneoidea</taxon>
        <taxon>Araneidae</taxon>
        <taxon>Caerostris</taxon>
    </lineage>
</organism>
<dbReference type="GO" id="GO:0016020">
    <property type="term" value="C:membrane"/>
    <property type="evidence" value="ECO:0007669"/>
    <property type="project" value="UniProtKB-SubCell"/>
</dbReference>
<feature type="region of interest" description="Disordered" evidence="5">
    <location>
        <begin position="256"/>
        <end position="278"/>
    </location>
</feature>
<evidence type="ECO:0000259" key="7">
    <source>
        <dbReference type="Pfam" id="PF01061"/>
    </source>
</evidence>
<evidence type="ECO:0000256" key="5">
    <source>
        <dbReference type="SAM" id="MobiDB-lite"/>
    </source>
</evidence>
<dbReference type="InterPro" id="IPR013525">
    <property type="entry name" value="ABC2_TM"/>
</dbReference>
<accession>A0AAV4MFN4</accession>
<keyword evidence="3 6" id="KW-1133">Transmembrane helix</keyword>
<gene>
    <name evidence="8" type="primary">ABCG4</name>
    <name evidence="8" type="ORF">CEXT_524311</name>
</gene>
<comment type="subcellular location">
    <subcellularLocation>
        <location evidence="1">Membrane</location>
        <topology evidence="1">Multi-pass membrane protein</topology>
    </subcellularLocation>
</comment>
<sequence>MGEDFLDYMGKRNENVTKVLKTFVNFCQWPQLRFFAHIVVGLLLGMLYFGIGDDASKIFNNSGFLFFSLLFLIFTAMMPTVLTFPMGRRSLPVSTLTVGTAPGSTTWRKLSRNSLPDPVSRDLLQHRVLDDVPTQRPGERTERSVPGSRGVHSHPAVQRFFHQSGHHTALPPVALAHLLHPLLLPERAAGHLRDVPSRAPVRQDLLPFPRAAGLPQGDGHVRRQPVRRLLCPLGFLLRLQTYRLLRALLQDGLQSVNKSPHRHSARGFEPYDSQQKWF</sequence>
<dbReference type="Proteomes" id="UP001054945">
    <property type="component" value="Unassembled WGS sequence"/>
</dbReference>
<feature type="region of interest" description="Disordered" evidence="5">
    <location>
        <begin position="126"/>
        <end position="151"/>
    </location>
</feature>
<evidence type="ECO:0000256" key="6">
    <source>
        <dbReference type="SAM" id="Phobius"/>
    </source>
</evidence>
<dbReference type="AlphaFoldDB" id="A0AAV4MFN4"/>
<reference evidence="8 9" key="1">
    <citation type="submission" date="2021-06" db="EMBL/GenBank/DDBJ databases">
        <title>Caerostris extrusa draft genome.</title>
        <authorList>
            <person name="Kono N."/>
            <person name="Arakawa K."/>
        </authorList>
    </citation>
    <scope>NUCLEOTIDE SEQUENCE [LARGE SCALE GENOMIC DNA]</scope>
</reference>
<evidence type="ECO:0000256" key="3">
    <source>
        <dbReference type="ARBA" id="ARBA00022989"/>
    </source>
</evidence>
<evidence type="ECO:0000256" key="2">
    <source>
        <dbReference type="ARBA" id="ARBA00022692"/>
    </source>
</evidence>
<keyword evidence="2 6" id="KW-0812">Transmembrane</keyword>
<evidence type="ECO:0000313" key="9">
    <source>
        <dbReference type="Proteomes" id="UP001054945"/>
    </source>
</evidence>
<comment type="caution">
    <text evidence="8">The sequence shown here is derived from an EMBL/GenBank/DDBJ whole genome shotgun (WGS) entry which is preliminary data.</text>
</comment>
<feature type="domain" description="ABC-2 type transporter transmembrane" evidence="7">
    <location>
        <begin position="32"/>
        <end position="91"/>
    </location>
</feature>